<evidence type="ECO:0000313" key="12">
    <source>
        <dbReference type="Proteomes" id="UP000076727"/>
    </source>
</evidence>
<dbReference type="PROSITE" id="PS51873">
    <property type="entry name" value="TRIAD"/>
    <property type="match status" value="1"/>
</dbReference>
<name>A0A165L0I7_9APHY</name>
<dbReference type="EMBL" id="KV429154">
    <property type="protein sequence ID" value="KZT63836.1"/>
    <property type="molecule type" value="Genomic_DNA"/>
</dbReference>
<dbReference type="InterPro" id="IPR044066">
    <property type="entry name" value="TRIAD_supradom"/>
</dbReference>
<dbReference type="AlphaFoldDB" id="A0A165L0I7"/>
<reference evidence="11 12" key="1">
    <citation type="journal article" date="2016" name="Mol. Biol. Evol.">
        <title>Comparative Genomics of Early-Diverging Mushroom-Forming Fungi Provides Insights into the Origins of Lignocellulose Decay Capabilities.</title>
        <authorList>
            <person name="Nagy L.G."/>
            <person name="Riley R."/>
            <person name="Tritt A."/>
            <person name="Adam C."/>
            <person name="Daum C."/>
            <person name="Floudas D."/>
            <person name="Sun H."/>
            <person name="Yadav J.S."/>
            <person name="Pangilinan J."/>
            <person name="Larsson K.H."/>
            <person name="Matsuura K."/>
            <person name="Barry K."/>
            <person name="Labutti K."/>
            <person name="Kuo R."/>
            <person name="Ohm R.A."/>
            <person name="Bhattacharya S.S."/>
            <person name="Shirouzu T."/>
            <person name="Yoshinaga Y."/>
            <person name="Martin F.M."/>
            <person name="Grigoriev I.V."/>
            <person name="Hibbett D.S."/>
        </authorList>
    </citation>
    <scope>NUCLEOTIDE SEQUENCE [LARGE SCALE GENOMIC DNA]</scope>
    <source>
        <strain evidence="11 12">L-15889</strain>
    </source>
</reference>
<evidence type="ECO:0000256" key="4">
    <source>
        <dbReference type="ARBA" id="ARBA00022723"/>
    </source>
</evidence>
<dbReference type="OrthoDB" id="9977870at2759"/>
<evidence type="ECO:0000256" key="6">
    <source>
        <dbReference type="ARBA" id="ARBA00022771"/>
    </source>
</evidence>
<dbReference type="InterPro" id="IPR031127">
    <property type="entry name" value="E3_UB_ligase_RBR"/>
</dbReference>
<feature type="domain" description="RING-type" evidence="10">
    <location>
        <begin position="167"/>
        <end position="362"/>
    </location>
</feature>
<dbReference type="InterPro" id="IPR002867">
    <property type="entry name" value="IBR_dom"/>
</dbReference>
<keyword evidence="3" id="KW-0808">Transferase</keyword>
<dbReference type="Proteomes" id="UP000076727">
    <property type="component" value="Unassembled WGS sequence"/>
</dbReference>
<keyword evidence="4" id="KW-0479">Metal-binding</keyword>
<dbReference type="GO" id="GO:0016567">
    <property type="term" value="P:protein ubiquitination"/>
    <property type="evidence" value="ECO:0007669"/>
    <property type="project" value="InterPro"/>
</dbReference>
<evidence type="ECO:0000256" key="3">
    <source>
        <dbReference type="ARBA" id="ARBA00022679"/>
    </source>
</evidence>
<dbReference type="Pfam" id="PF01485">
    <property type="entry name" value="IBR"/>
    <property type="match status" value="1"/>
</dbReference>
<dbReference type="EC" id="2.3.2.31" evidence="2"/>
<evidence type="ECO:0000256" key="9">
    <source>
        <dbReference type="SAM" id="MobiDB-lite"/>
    </source>
</evidence>
<keyword evidence="5" id="KW-0677">Repeat</keyword>
<evidence type="ECO:0000256" key="8">
    <source>
        <dbReference type="ARBA" id="ARBA00022833"/>
    </source>
</evidence>
<dbReference type="CDD" id="cd22584">
    <property type="entry name" value="Rcat_RBR_unk"/>
    <property type="match status" value="1"/>
</dbReference>
<evidence type="ECO:0000256" key="7">
    <source>
        <dbReference type="ARBA" id="ARBA00022786"/>
    </source>
</evidence>
<feature type="compositionally biased region" description="Pro residues" evidence="9">
    <location>
        <begin position="377"/>
        <end position="394"/>
    </location>
</feature>
<gene>
    <name evidence="11" type="ORF">DAEQUDRAFT_770240</name>
</gene>
<dbReference type="GO" id="GO:0061630">
    <property type="term" value="F:ubiquitin protein ligase activity"/>
    <property type="evidence" value="ECO:0007669"/>
    <property type="project" value="UniProtKB-EC"/>
</dbReference>
<feature type="region of interest" description="Disordered" evidence="9">
    <location>
        <begin position="375"/>
        <end position="474"/>
    </location>
</feature>
<comment type="catalytic activity">
    <reaction evidence="1">
        <text>[E2 ubiquitin-conjugating enzyme]-S-ubiquitinyl-L-cysteine + [acceptor protein]-L-lysine = [E2 ubiquitin-conjugating enzyme]-L-cysteine + [acceptor protein]-N(6)-ubiquitinyl-L-lysine.</text>
        <dbReference type="EC" id="2.3.2.31"/>
    </reaction>
</comment>
<keyword evidence="7" id="KW-0833">Ubl conjugation pathway</keyword>
<dbReference type="Gene3D" id="1.20.120.1750">
    <property type="match status" value="1"/>
</dbReference>
<dbReference type="SUPFAM" id="SSF57850">
    <property type="entry name" value="RING/U-box"/>
    <property type="match status" value="1"/>
</dbReference>
<evidence type="ECO:0000256" key="2">
    <source>
        <dbReference type="ARBA" id="ARBA00012251"/>
    </source>
</evidence>
<dbReference type="PANTHER" id="PTHR11685">
    <property type="entry name" value="RBR FAMILY RING FINGER AND IBR DOMAIN-CONTAINING"/>
    <property type="match status" value="1"/>
</dbReference>
<evidence type="ECO:0000259" key="10">
    <source>
        <dbReference type="PROSITE" id="PS51873"/>
    </source>
</evidence>
<organism evidence="11 12">
    <name type="scientific">Daedalea quercina L-15889</name>
    <dbReference type="NCBI Taxonomy" id="1314783"/>
    <lineage>
        <taxon>Eukaryota</taxon>
        <taxon>Fungi</taxon>
        <taxon>Dikarya</taxon>
        <taxon>Basidiomycota</taxon>
        <taxon>Agaricomycotina</taxon>
        <taxon>Agaricomycetes</taxon>
        <taxon>Polyporales</taxon>
        <taxon>Fomitopsis</taxon>
    </lineage>
</organism>
<sequence length="507" mass="56522">MTLAPHLHLPRSPDTRRPSPSPVDYVEERGLIVRLLALAEHPERDVASVPFPSGRGLEEAKLRRASLLRPPSRLSAAIRDDDHEIASLRTLDIEPQRCSVLVDPHCGNPTGLVAALLSANDPLKLPRWFARRSRQIPVLLAPAASRITRRCSSVKHKLRSVPYICKTKHDCVVCQTIIREREIHLRCGHYCHVECLLHLVESSTHDQTLFPPRCCDQPIPERRFRRYMSPALATTYREKAAEFSTIRRVYCSNPACSRFLGPRMDPEISINYFCAVCATRTCSSCRLGVSPGPTGPPHVCKLDRSHREVLDLARKKGWTRCPACDQMIELHSGCYHMTCVCAMQFCYACGSPWKTCACPQWEQVELRELGEVDAQPIRPPPIDAARPPTPPPKPTRPESGLHEQPGDPLSVFPLQLQSQTAPRSRDHPQGGFISRTRSVHPEGLAPKAQGLRSSAYGTRSGVPRGERPEDAEDPLSLGLHGVDCRVLEGGLLAQRRRGILLSRPLCV</sequence>
<evidence type="ECO:0000256" key="1">
    <source>
        <dbReference type="ARBA" id="ARBA00001798"/>
    </source>
</evidence>
<keyword evidence="8" id="KW-0862">Zinc</keyword>
<accession>A0A165L0I7</accession>
<protein>
    <recommendedName>
        <fullName evidence="2">RBR-type E3 ubiquitin transferase</fullName>
        <ecNumber evidence="2">2.3.2.31</ecNumber>
    </recommendedName>
</protein>
<feature type="compositionally biased region" description="Basic and acidic residues" evidence="9">
    <location>
        <begin position="395"/>
        <end position="405"/>
    </location>
</feature>
<proteinExistence type="predicted"/>
<evidence type="ECO:0000256" key="5">
    <source>
        <dbReference type="ARBA" id="ARBA00022737"/>
    </source>
</evidence>
<evidence type="ECO:0000313" key="11">
    <source>
        <dbReference type="EMBL" id="KZT63836.1"/>
    </source>
</evidence>
<feature type="region of interest" description="Disordered" evidence="9">
    <location>
        <begin position="1"/>
        <end position="23"/>
    </location>
</feature>
<dbReference type="GO" id="GO:0008270">
    <property type="term" value="F:zinc ion binding"/>
    <property type="evidence" value="ECO:0007669"/>
    <property type="project" value="UniProtKB-KW"/>
</dbReference>
<keyword evidence="12" id="KW-1185">Reference proteome</keyword>
<keyword evidence="6" id="KW-0863">Zinc-finger</keyword>
<dbReference type="STRING" id="1314783.A0A165L0I7"/>